<dbReference type="InterPro" id="IPR003661">
    <property type="entry name" value="HisK_dim/P_dom"/>
</dbReference>
<keyword evidence="13 15" id="KW-0472">Membrane</keyword>
<organism evidence="17 18">
    <name type="scientific">Sphaerotilus microaerophilus</name>
    <dbReference type="NCBI Taxonomy" id="2914710"/>
    <lineage>
        <taxon>Bacteria</taxon>
        <taxon>Pseudomonadati</taxon>
        <taxon>Pseudomonadota</taxon>
        <taxon>Betaproteobacteria</taxon>
        <taxon>Burkholderiales</taxon>
        <taxon>Sphaerotilaceae</taxon>
        <taxon>Sphaerotilus</taxon>
    </lineage>
</organism>
<keyword evidence="18" id="KW-1185">Reference proteome</keyword>
<feature type="coiled-coil region" evidence="14">
    <location>
        <begin position="365"/>
        <end position="406"/>
    </location>
</feature>
<evidence type="ECO:0000256" key="7">
    <source>
        <dbReference type="ARBA" id="ARBA00022692"/>
    </source>
</evidence>
<dbReference type="InterPro" id="IPR004358">
    <property type="entry name" value="Sig_transdc_His_kin-like_C"/>
</dbReference>
<comment type="catalytic activity">
    <reaction evidence="1">
        <text>ATP + protein L-histidine = ADP + protein N-phospho-L-histidine.</text>
        <dbReference type="EC" id="2.7.13.3"/>
    </reaction>
</comment>
<dbReference type="InterPro" id="IPR036890">
    <property type="entry name" value="HATPase_C_sf"/>
</dbReference>
<dbReference type="PRINTS" id="PR00344">
    <property type="entry name" value="BCTRLSENSOR"/>
</dbReference>
<evidence type="ECO:0000256" key="11">
    <source>
        <dbReference type="ARBA" id="ARBA00022989"/>
    </source>
</evidence>
<dbReference type="SMART" id="SM00387">
    <property type="entry name" value="HATPase_c"/>
    <property type="match status" value="1"/>
</dbReference>
<dbReference type="EMBL" id="AP025730">
    <property type="protein sequence ID" value="BDI03872.1"/>
    <property type="molecule type" value="Genomic_DNA"/>
</dbReference>
<evidence type="ECO:0000256" key="10">
    <source>
        <dbReference type="ARBA" id="ARBA00022840"/>
    </source>
</evidence>
<evidence type="ECO:0000313" key="17">
    <source>
        <dbReference type="EMBL" id="BDI03872.1"/>
    </source>
</evidence>
<dbReference type="InterPro" id="IPR029151">
    <property type="entry name" value="Sensor-like_sf"/>
</dbReference>
<dbReference type="SUPFAM" id="SSF55874">
    <property type="entry name" value="ATPase domain of HSP90 chaperone/DNA topoisomerase II/histidine kinase"/>
    <property type="match status" value="1"/>
</dbReference>
<evidence type="ECO:0000256" key="6">
    <source>
        <dbReference type="ARBA" id="ARBA00022679"/>
    </source>
</evidence>
<dbReference type="SUPFAM" id="SSF103190">
    <property type="entry name" value="Sensory domain-like"/>
    <property type="match status" value="1"/>
</dbReference>
<dbReference type="Pfam" id="PF17203">
    <property type="entry name" value="sCache_3_2"/>
    <property type="match status" value="1"/>
</dbReference>
<feature type="transmembrane region" description="Helical" evidence="15">
    <location>
        <begin position="24"/>
        <end position="45"/>
    </location>
</feature>
<name>A0ABN6PHW2_9BURK</name>
<dbReference type="Gene3D" id="1.10.287.130">
    <property type="match status" value="1"/>
</dbReference>
<keyword evidence="11 15" id="KW-1133">Transmembrane helix</keyword>
<evidence type="ECO:0000256" key="14">
    <source>
        <dbReference type="SAM" id="Coils"/>
    </source>
</evidence>
<dbReference type="CDD" id="cd00082">
    <property type="entry name" value="HisKA"/>
    <property type="match status" value="1"/>
</dbReference>
<evidence type="ECO:0000256" key="9">
    <source>
        <dbReference type="ARBA" id="ARBA00022777"/>
    </source>
</evidence>
<dbReference type="PIRSF" id="PIRSF036431">
    <property type="entry name" value="STHK_DctB"/>
    <property type="match status" value="1"/>
</dbReference>
<evidence type="ECO:0000256" key="5">
    <source>
        <dbReference type="ARBA" id="ARBA00022553"/>
    </source>
</evidence>
<dbReference type="PANTHER" id="PTHR43065">
    <property type="entry name" value="SENSOR HISTIDINE KINASE"/>
    <property type="match status" value="1"/>
</dbReference>
<protein>
    <recommendedName>
        <fullName evidence="3">histidine kinase</fullName>
        <ecNumber evidence="3">2.7.13.3</ecNumber>
    </recommendedName>
</protein>
<dbReference type="InterPro" id="IPR003594">
    <property type="entry name" value="HATPase_dom"/>
</dbReference>
<keyword evidence="6" id="KW-0808">Transferase</keyword>
<comment type="subcellular location">
    <subcellularLocation>
        <location evidence="2">Cell membrane</location>
        <topology evidence="2">Multi-pass membrane protein</topology>
    </subcellularLocation>
</comment>
<dbReference type="Pfam" id="PF02518">
    <property type="entry name" value="HATPase_c"/>
    <property type="match status" value="1"/>
</dbReference>
<keyword evidence="8" id="KW-0547">Nucleotide-binding</keyword>
<dbReference type="EC" id="2.7.13.3" evidence="3"/>
<feature type="transmembrane region" description="Helical" evidence="15">
    <location>
        <begin position="330"/>
        <end position="351"/>
    </location>
</feature>
<dbReference type="InterPro" id="IPR017055">
    <property type="entry name" value="Sig_transdc_His_kinase_DctB"/>
</dbReference>
<reference evidence="17" key="1">
    <citation type="submission" date="2022-04" db="EMBL/GenBank/DDBJ databases">
        <title>Whole genome sequence of Sphaerotilus sp. FB-5.</title>
        <authorList>
            <person name="Takeda M."/>
            <person name="Narihara S."/>
            <person name="Akimoto M."/>
            <person name="Akimoto R."/>
            <person name="Nishiyashiki S."/>
            <person name="Murakami T."/>
        </authorList>
    </citation>
    <scope>NUCLEOTIDE SEQUENCE</scope>
    <source>
        <strain evidence="17">FB-5</strain>
    </source>
</reference>
<keyword evidence="4" id="KW-1003">Cell membrane</keyword>
<proteinExistence type="predicted"/>
<dbReference type="Proteomes" id="UP001057498">
    <property type="component" value="Chromosome"/>
</dbReference>
<evidence type="ECO:0000256" key="2">
    <source>
        <dbReference type="ARBA" id="ARBA00004651"/>
    </source>
</evidence>
<dbReference type="PANTHER" id="PTHR43065:SF46">
    <property type="entry name" value="C4-DICARBOXYLATE TRANSPORT SENSOR PROTEIN DCTB"/>
    <property type="match status" value="1"/>
</dbReference>
<keyword evidence="7 15" id="KW-0812">Transmembrane</keyword>
<sequence length="651" mass="69593">MAPEPLSVMPATSGRLAVPLRRRWTLWSGLLVGLALVALAAWAGFNASVRQGTDSLRAEASHQLDLFAQVVQGLVRRLEPLPGTVQLAAEVQALLQRPDAARVATAAAYLRRLNAHLGSASIFVLDERGQVLAASDAALHGQDLSFRPYFLEALSGRVGRHFAIGLLDGQPGYYVSHPIHDGARVAGVAVMKVALDPIDRAWDKLGAPALLADSNQVVILSSRPEWRYTALSGAGGLSVERRVALQTTRLYADRHIAPFPLQVDLRIDEDSQVIEALLPAGLAPPSPGGLLALPSPPGAPRGMLVLGRTIDGMDWRLLMFADLGVVREQALSHALLAALATASALMLALLVNQRRRILRQKLSAHRELEAQVARRTQALSEANEQLRKEVAEREAAEATLRGAQDELVHAGKMAALGQLATGITHELTQPLGAIRTLSANAVQFMDRGQHEVAAGNLAMMARLADQMGAIIEPLKGFARKSSARPAVTPVDRAMRNALFLHDHRLRREGVAVIDEVPPGLCAWCDPNRLEQVLINLVGNAADAMHDAPRRELRLWAGEVGGMVDGMVEIHVSDCGSGLPEDVRQRLFEPFFSTKADGGGLGLGLAISRDIAREAGGELEADNAPGGGARFILRLPVPLPSPPNPLASSPSP</sequence>
<dbReference type="InterPro" id="IPR036097">
    <property type="entry name" value="HisK_dim/P_sf"/>
</dbReference>
<keyword evidence="10" id="KW-0067">ATP-binding</keyword>
<evidence type="ECO:0000256" key="8">
    <source>
        <dbReference type="ARBA" id="ARBA00022741"/>
    </source>
</evidence>
<evidence type="ECO:0000259" key="16">
    <source>
        <dbReference type="PROSITE" id="PS50109"/>
    </source>
</evidence>
<evidence type="ECO:0000256" key="1">
    <source>
        <dbReference type="ARBA" id="ARBA00000085"/>
    </source>
</evidence>
<evidence type="ECO:0000256" key="13">
    <source>
        <dbReference type="ARBA" id="ARBA00023136"/>
    </source>
</evidence>
<feature type="domain" description="Histidine kinase" evidence="16">
    <location>
        <begin position="422"/>
        <end position="638"/>
    </location>
</feature>
<evidence type="ECO:0000256" key="15">
    <source>
        <dbReference type="SAM" id="Phobius"/>
    </source>
</evidence>
<keyword evidence="9 17" id="KW-0418">Kinase</keyword>
<dbReference type="Gene3D" id="3.30.450.20">
    <property type="entry name" value="PAS domain"/>
    <property type="match status" value="2"/>
</dbReference>
<gene>
    <name evidence="17" type="primary">dctB</name>
    <name evidence="17" type="ORF">CATMQ487_08420</name>
</gene>
<evidence type="ECO:0000256" key="12">
    <source>
        <dbReference type="ARBA" id="ARBA00023012"/>
    </source>
</evidence>
<keyword evidence="5" id="KW-0597">Phosphoprotein</keyword>
<dbReference type="InterPro" id="IPR005467">
    <property type="entry name" value="His_kinase_dom"/>
</dbReference>
<accession>A0ABN6PHW2</accession>
<dbReference type="SMART" id="SM00388">
    <property type="entry name" value="HisKA"/>
    <property type="match status" value="1"/>
</dbReference>
<dbReference type="GO" id="GO:0016301">
    <property type="term" value="F:kinase activity"/>
    <property type="evidence" value="ECO:0007669"/>
    <property type="project" value="UniProtKB-KW"/>
</dbReference>
<evidence type="ECO:0000313" key="18">
    <source>
        <dbReference type="Proteomes" id="UP001057498"/>
    </source>
</evidence>
<dbReference type="InterPro" id="IPR033463">
    <property type="entry name" value="sCache_3"/>
</dbReference>
<evidence type="ECO:0000256" key="3">
    <source>
        <dbReference type="ARBA" id="ARBA00012438"/>
    </source>
</evidence>
<dbReference type="SUPFAM" id="SSF47384">
    <property type="entry name" value="Homodimeric domain of signal transducing histidine kinase"/>
    <property type="match status" value="1"/>
</dbReference>
<dbReference type="Gene3D" id="3.30.565.10">
    <property type="entry name" value="Histidine kinase-like ATPase, C-terminal domain"/>
    <property type="match status" value="1"/>
</dbReference>
<dbReference type="CDD" id="cd12914">
    <property type="entry name" value="PDC1_DGC_like"/>
    <property type="match status" value="1"/>
</dbReference>
<evidence type="ECO:0000256" key="4">
    <source>
        <dbReference type="ARBA" id="ARBA00022475"/>
    </source>
</evidence>
<keyword evidence="14" id="KW-0175">Coiled coil</keyword>
<keyword evidence="12" id="KW-0902">Two-component regulatory system</keyword>
<dbReference type="PROSITE" id="PS50109">
    <property type="entry name" value="HIS_KIN"/>
    <property type="match status" value="1"/>
</dbReference>